<sequence length="68" mass="7229">MTDLQISDVMTGSALDDIKVISVDVINGALGLIDVALSQMVKRELVSTSEVSDLLLDVRNLLTAAVRS</sequence>
<gene>
    <name evidence="1" type="ORF">UFOPK1421_01258</name>
    <name evidence="2" type="ORF">UFOPK1820_01114</name>
    <name evidence="3" type="ORF">UFOPK3889_00588</name>
    <name evidence="4" type="ORF">UFOPK4422_01656</name>
</gene>
<dbReference type="AlphaFoldDB" id="A0A6J6CKN8"/>
<reference evidence="1" key="1">
    <citation type="submission" date="2020-05" db="EMBL/GenBank/DDBJ databases">
        <authorList>
            <person name="Chiriac C."/>
            <person name="Salcher M."/>
            <person name="Ghai R."/>
            <person name="Kavagutti S V."/>
        </authorList>
    </citation>
    <scope>NUCLEOTIDE SEQUENCE</scope>
</reference>
<evidence type="ECO:0000313" key="1">
    <source>
        <dbReference type="EMBL" id="CAB4550653.1"/>
    </source>
</evidence>
<protein>
    <submittedName>
        <fullName evidence="1">Unannotated protein</fullName>
    </submittedName>
</protein>
<dbReference type="EMBL" id="CAFBNZ010000089">
    <property type="protein sequence ID" value="CAB4970988.1"/>
    <property type="molecule type" value="Genomic_DNA"/>
</dbReference>
<proteinExistence type="predicted"/>
<dbReference type="EMBL" id="CAEZSL010000158">
    <property type="protein sequence ID" value="CAB4550653.1"/>
    <property type="molecule type" value="Genomic_DNA"/>
</dbReference>
<evidence type="ECO:0000313" key="4">
    <source>
        <dbReference type="EMBL" id="CAB5136341.1"/>
    </source>
</evidence>
<accession>A0A6J6CKN8</accession>
<dbReference type="EMBL" id="CAFBRX010000242">
    <property type="protein sequence ID" value="CAB5136341.1"/>
    <property type="molecule type" value="Genomic_DNA"/>
</dbReference>
<evidence type="ECO:0000313" key="3">
    <source>
        <dbReference type="EMBL" id="CAB4970988.1"/>
    </source>
</evidence>
<dbReference type="EMBL" id="CAEZUK010000198">
    <property type="protein sequence ID" value="CAB4606953.1"/>
    <property type="molecule type" value="Genomic_DNA"/>
</dbReference>
<evidence type="ECO:0000313" key="2">
    <source>
        <dbReference type="EMBL" id="CAB4606953.1"/>
    </source>
</evidence>
<organism evidence="1">
    <name type="scientific">freshwater metagenome</name>
    <dbReference type="NCBI Taxonomy" id="449393"/>
    <lineage>
        <taxon>unclassified sequences</taxon>
        <taxon>metagenomes</taxon>
        <taxon>ecological metagenomes</taxon>
    </lineage>
</organism>
<name>A0A6J6CKN8_9ZZZZ</name>